<sequence>MNSSSGTAAGPLRGIRILDLTSVVLGPFATRILGDYGADIIKVEGIDGDVMRANGTSRHAGMSSIFLGINRNKRSLAIDLKTPEGREICLRLSSQVDVVVHNMRVSAIERLGLGYEAVRAVNPSVVYCAATGFEQAGPHRSKPAFDDIIQATCGLASLMGEVGAEPAFVPALVADKTAGMALVNAVLAALLHREREGGGQYVEVPMLETMVDFTMAEHMGGLAFEPTLGDVGYARILKRGRRPVRTRDGHISMLPYSPSQWMSLFQRVDHHDLISGYDLSDRHKLNACLSDLYRQLEAIAPDRSTREWVEICDELDIPAAAIHDLKELPNHPQLSAVNLFQSIEHPTEGSLRMIRPTTLFSQTPASVRRHAPLLGEHSIEILQTLGMDRTEIDALVQRGVVAMAAT</sequence>
<evidence type="ECO:0000313" key="3">
    <source>
        <dbReference type="Proteomes" id="UP000789704"/>
    </source>
</evidence>
<protein>
    <submittedName>
        <fullName evidence="2">Succinyl-CoA--L-malate CoA-transferase beta subunit</fullName>
        <ecNumber evidence="2">2.8.3.22</ecNumber>
    </submittedName>
</protein>
<name>A0A9N8X073_9BURK</name>
<dbReference type="InterPro" id="IPR003673">
    <property type="entry name" value="CoA-Trfase_fam_III"/>
</dbReference>
<dbReference type="EMBL" id="CAJQZC010000001">
    <property type="protein sequence ID" value="CAG4886984.1"/>
    <property type="molecule type" value="Genomic_DNA"/>
</dbReference>
<reference evidence="2" key="1">
    <citation type="submission" date="2021-04" db="EMBL/GenBank/DDBJ databases">
        <authorList>
            <person name="Vanwijnsberghe S."/>
        </authorList>
    </citation>
    <scope>NUCLEOTIDE SEQUENCE</scope>
    <source>
        <strain evidence="2">LMG 31841</strain>
    </source>
</reference>
<dbReference type="Gene3D" id="3.30.1540.10">
    <property type="entry name" value="formyl-coa transferase, domain 3"/>
    <property type="match status" value="1"/>
</dbReference>
<dbReference type="GO" id="GO:0008410">
    <property type="term" value="F:CoA-transferase activity"/>
    <property type="evidence" value="ECO:0007669"/>
    <property type="project" value="TreeGrafter"/>
</dbReference>
<dbReference type="Gene3D" id="3.40.50.10540">
    <property type="entry name" value="Crotonobetainyl-coa:carnitine coa-transferase, domain 1"/>
    <property type="match status" value="1"/>
</dbReference>
<keyword evidence="3" id="KW-1185">Reference proteome</keyword>
<dbReference type="RefSeq" id="WP_228874384.1">
    <property type="nucleotide sequence ID" value="NZ_CAJQYZ010000001.1"/>
</dbReference>
<dbReference type="InterPro" id="IPR044855">
    <property type="entry name" value="CoA-Trfase_III_dom3_sf"/>
</dbReference>
<dbReference type="SUPFAM" id="SSF89796">
    <property type="entry name" value="CoA-transferase family III (CaiB/BaiF)"/>
    <property type="match status" value="1"/>
</dbReference>
<gene>
    <name evidence="2" type="primary">smtB_1</name>
    <name evidence="2" type="ORF">LMG31841_00308</name>
</gene>
<dbReference type="EC" id="2.8.3.22" evidence="2"/>
<accession>A0A9N8X073</accession>
<keyword evidence="1 2" id="KW-0808">Transferase</keyword>
<organism evidence="2 3">
    <name type="scientific">Paraburkholderia saeva</name>
    <dbReference type="NCBI Taxonomy" id="2777537"/>
    <lineage>
        <taxon>Bacteria</taxon>
        <taxon>Pseudomonadati</taxon>
        <taxon>Pseudomonadota</taxon>
        <taxon>Betaproteobacteria</taxon>
        <taxon>Burkholderiales</taxon>
        <taxon>Burkholderiaceae</taxon>
        <taxon>Paraburkholderia</taxon>
    </lineage>
</organism>
<dbReference type="InterPro" id="IPR050483">
    <property type="entry name" value="CoA-transferase_III_domain"/>
</dbReference>
<dbReference type="PANTHER" id="PTHR48207">
    <property type="entry name" value="SUCCINATE--HYDROXYMETHYLGLUTARATE COA-TRANSFERASE"/>
    <property type="match status" value="1"/>
</dbReference>
<evidence type="ECO:0000313" key="2">
    <source>
        <dbReference type="EMBL" id="CAG4886984.1"/>
    </source>
</evidence>
<dbReference type="Pfam" id="PF02515">
    <property type="entry name" value="CoA_transf_3"/>
    <property type="match status" value="1"/>
</dbReference>
<proteinExistence type="predicted"/>
<dbReference type="PANTHER" id="PTHR48207:SF4">
    <property type="entry name" value="BLL6097 PROTEIN"/>
    <property type="match status" value="1"/>
</dbReference>
<comment type="caution">
    <text evidence="2">The sequence shown here is derived from an EMBL/GenBank/DDBJ whole genome shotgun (WGS) entry which is preliminary data.</text>
</comment>
<dbReference type="AlphaFoldDB" id="A0A9N8X073"/>
<dbReference type="Proteomes" id="UP000789704">
    <property type="component" value="Unassembled WGS sequence"/>
</dbReference>
<dbReference type="InterPro" id="IPR023606">
    <property type="entry name" value="CoA-Trfase_III_dom_1_sf"/>
</dbReference>
<evidence type="ECO:0000256" key="1">
    <source>
        <dbReference type="ARBA" id="ARBA00022679"/>
    </source>
</evidence>